<evidence type="ECO:0000256" key="3">
    <source>
        <dbReference type="ARBA" id="ARBA00022605"/>
    </source>
</evidence>
<feature type="site" description="Important for beta-aspartyl-AMP intermediate formation" evidence="11">
    <location>
        <position position="319"/>
    </location>
</feature>
<comment type="pathway">
    <text evidence="7">Amino-acid biosynthesis.</text>
</comment>
<evidence type="ECO:0000259" key="12">
    <source>
        <dbReference type="PROSITE" id="PS51278"/>
    </source>
</evidence>
<keyword evidence="9" id="KW-0315">Glutamine amidotransferase</keyword>
<keyword evidence="14" id="KW-1185">Reference proteome</keyword>
<dbReference type="SUPFAM" id="SSF56235">
    <property type="entry name" value="N-terminal nucleophile aminohydrolases (Ntn hydrolases)"/>
    <property type="match status" value="1"/>
</dbReference>
<dbReference type="GO" id="GO:0005829">
    <property type="term" value="C:cytosol"/>
    <property type="evidence" value="ECO:0007669"/>
    <property type="project" value="TreeGrafter"/>
</dbReference>
<evidence type="ECO:0000313" key="13">
    <source>
        <dbReference type="EMBL" id="GAD80145.1"/>
    </source>
</evidence>
<dbReference type="STRING" id="1219080.VEZ01S_25_00280"/>
<keyword evidence="4 10" id="KW-0547">Nucleotide-binding</keyword>
<evidence type="ECO:0000256" key="10">
    <source>
        <dbReference type="PIRSR" id="PIRSR001589-2"/>
    </source>
</evidence>
<dbReference type="Gene3D" id="3.60.20.10">
    <property type="entry name" value="Glutamine Phosphoribosylpyrophosphate, subunit 1, domain 1"/>
    <property type="match status" value="1"/>
</dbReference>
<proteinExistence type="predicted"/>
<dbReference type="CDD" id="cd01991">
    <property type="entry name" value="Asn_synthase_B_C"/>
    <property type="match status" value="1"/>
</dbReference>
<protein>
    <recommendedName>
        <fullName evidence="1">asparagine synthase (glutamine-hydrolyzing)</fullName>
        <ecNumber evidence="1">6.3.5.4</ecNumber>
    </recommendedName>
</protein>
<evidence type="ECO:0000313" key="14">
    <source>
        <dbReference type="Proteomes" id="UP000016562"/>
    </source>
</evidence>
<name>U3B2G3_9VIBR</name>
<comment type="caution">
    <text evidence="13">The sequence shown here is derived from an EMBL/GenBank/DDBJ whole genome shotgun (WGS) entry which is preliminary data.</text>
</comment>
<evidence type="ECO:0000256" key="11">
    <source>
        <dbReference type="PIRSR" id="PIRSR001589-3"/>
    </source>
</evidence>
<dbReference type="EMBL" id="BATM01000025">
    <property type="protein sequence ID" value="GAD80145.1"/>
    <property type="molecule type" value="Genomic_DNA"/>
</dbReference>
<dbReference type="InterPro" id="IPR029055">
    <property type="entry name" value="Ntn_hydrolases_N"/>
</dbReference>
<evidence type="ECO:0000256" key="2">
    <source>
        <dbReference type="ARBA" id="ARBA00022598"/>
    </source>
</evidence>
<dbReference type="PIRSF" id="PIRSF001589">
    <property type="entry name" value="Asn_synthetase_glu-h"/>
    <property type="match status" value="1"/>
</dbReference>
<dbReference type="GO" id="GO:0004066">
    <property type="term" value="F:asparagine synthase (glutamine-hydrolyzing) activity"/>
    <property type="evidence" value="ECO:0007669"/>
    <property type="project" value="UniProtKB-EC"/>
</dbReference>
<dbReference type="InterPro" id="IPR006426">
    <property type="entry name" value="Asn_synth_AEB"/>
</dbReference>
<dbReference type="GO" id="GO:0006529">
    <property type="term" value="P:asparagine biosynthetic process"/>
    <property type="evidence" value="ECO:0007669"/>
    <property type="project" value="UniProtKB-KW"/>
</dbReference>
<evidence type="ECO:0000256" key="8">
    <source>
        <dbReference type="ARBA" id="ARBA00048741"/>
    </source>
</evidence>
<dbReference type="Pfam" id="PF13537">
    <property type="entry name" value="GATase_7"/>
    <property type="match status" value="1"/>
</dbReference>
<keyword evidence="6 9" id="KW-0061">Asparagine biosynthesis</keyword>
<feature type="active site" description="For GATase activity" evidence="9">
    <location>
        <position position="2"/>
    </location>
</feature>
<accession>U3B2G3</accession>
<evidence type="ECO:0000256" key="4">
    <source>
        <dbReference type="ARBA" id="ARBA00022741"/>
    </source>
</evidence>
<dbReference type="OrthoDB" id="9763290at2"/>
<evidence type="ECO:0000256" key="9">
    <source>
        <dbReference type="PIRSR" id="PIRSR001589-1"/>
    </source>
</evidence>
<dbReference type="SUPFAM" id="SSF52402">
    <property type="entry name" value="Adenine nucleotide alpha hydrolases-like"/>
    <property type="match status" value="1"/>
</dbReference>
<dbReference type="GO" id="GO:0005524">
    <property type="term" value="F:ATP binding"/>
    <property type="evidence" value="ECO:0007669"/>
    <property type="project" value="UniProtKB-KW"/>
</dbReference>
<dbReference type="InterPro" id="IPR017932">
    <property type="entry name" value="GATase_2_dom"/>
</dbReference>
<dbReference type="InterPro" id="IPR001962">
    <property type="entry name" value="Asn_synthase"/>
</dbReference>
<dbReference type="InterPro" id="IPR050795">
    <property type="entry name" value="Asn_Synthetase"/>
</dbReference>
<sequence>MCGLVLLVGEKSQGLISECTERLRHRGPDSTSISIGNGVSLGFQRLSINGDAVQGHQPFEEQGWSAVVNGEVYNYLDLITRYELPKSGCDTSVMLPLFLLMKEDVIDELDGFYAAAILNPERTEAFCFRDLIGKKPLFVGSFKGTVFITSELKALPEADWFKALPKGVSKVDLISGKFELLKEHHQESTDTPLNEALIESVLKRLPADDQPLGVFLSGGLDSSIIASITSRFREDAHYFILGNKDSSDSVAAQTVVDYLDLKNVSYVPLPHEHEIPQLVSETVYATESYNPSVISNGLSTFLLAKAARKAGIRVALTGEGADELFGGYHQFSEKEPWQETRKQLINDMQFTELRRLDLSCMASSIEPRCPFLDRKVRAYSNQLDYCQLYNTKTNKVALRQSFSDYLPDEILHRQKTSCDVGSGVRGMVVRYLHQNGRSEREELLEIWNTHFNFESTNNYFHSYPVFDAAIDVRGESHR</sequence>
<dbReference type="AlphaFoldDB" id="U3B2G3"/>
<dbReference type="PROSITE" id="PS51278">
    <property type="entry name" value="GATASE_TYPE_2"/>
    <property type="match status" value="1"/>
</dbReference>
<reference evidence="13 14" key="1">
    <citation type="submission" date="2013-09" db="EMBL/GenBank/DDBJ databases">
        <title>Whole genome shotgun sequence of Vibrio ezurae NBRC 102218.</title>
        <authorList>
            <person name="Yoshida I."/>
            <person name="Hosoyama A."/>
            <person name="Numata M."/>
            <person name="Hashimoto M."/>
            <person name="Hosoyama Y."/>
            <person name="Tsuchikane K."/>
            <person name="Noguchi M."/>
            <person name="Hirakata S."/>
            <person name="Ichikawa N."/>
            <person name="Ohji S."/>
            <person name="Yamazoe A."/>
            <person name="Fujita N."/>
        </authorList>
    </citation>
    <scope>NUCLEOTIDE SEQUENCE [LARGE SCALE GENOMIC DNA]</scope>
    <source>
        <strain evidence="13 14">NBRC 102218</strain>
    </source>
</reference>
<evidence type="ECO:0000256" key="1">
    <source>
        <dbReference type="ARBA" id="ARBA00012737"/>
    </source>
</evidence>
<keyword evidence="2" id="KW-0436">Ligase</keyword>
<gene>
    <name evidence="13" type="primary">asnB</name>
    <name evidence="13" type="ORF">VEZ01S_25_00280</name>
</gene>
<dbReference type="InterPro" id="IPR014729">
    <property type="entry name" value="Rossmann-like_a/b/a_fold"/>
</dbReference>
<dbReference type="RefSeq" id="WP_021713853.1">
    <property type="nucleotide sequence ID" value="NZ_BATM01000025.1"/>
</dbReference>
<dbReference type="PANTHER" id="PTHR11772:SF2">
    <property type="entry name" value="ASPARAGINE SYNTHETASE [GLUTAMINE-HYDROLYZING]"/>
    <property type="match status" value="1"/>
</dbReference>
<organism evidence="13 14">
    <name type="scientific">Vibrio ezurae NBRC 102218</name>
    <dbReference type="NCBI Taxonomy" id="1219080"/>
    <lineage>
        <taxon>Bacteria</taxon>
        <taxon>Pseudomonadati</taxon>
        <taxon>Pseudomonadota</taxon>
        <taxon>Gammaproteobacteria</taxon>
        <taxon>Vibrionales</taxon>
        <taxon>Vibrionaceae</taxon>
        <taxon>Vibrio</taxon>
    </lineage>
</organism>
<dbReference type="EC" id="6.3.5.4" evidence="1"/>
<evidence type="ECO:0000256" key="6">
    <source>
        <dbReference type="ARBA" id="ARBA00022888"/>
    </source>
</evidence>
<comment type="catalytic activity">
    <reaction evidence="8">
        <text>L-aspartate + L-glutamine + ATP + H2O = L-asparagine + L-glutamate + AMP + diphosphate + H(+)</text>
        <dbReference type="Rhea" id="RHEA:12228"/>
        <dbReference type="ChEBI" id="CHEBI:15377"/>
        <dbReference type="ChEBI" id="CHEBI:15378"/>
        <dbReference type="ChEBI" id="CHEBI:29985"/>
        <dbReference type="ChEBI" id="CHEBI:29991"/>
        <dbReference type="ChEBI" id="CHEBI:30616"/>
        <dbReference type="ChEBI" id="CHEBI:33019"/>
        <dbReference type="ChEBI" id="CHEBI:58048"/>
        <dbReference type="ChEBI" id="CHEBI:58359"/>
        <dbReference type="ChEBI" id="CHEBI:456215"/>
        <dbReference type="EC" id="6.3.5.4"/>
    </reaction>
</comment>
<dbReference type="eggNOG" id="COG0367">
    <property type="taxonomic scope" value="Bacteria"/>
</dbReference>
<evidence type="ECO:0000256" key="7">
    <source>
        <dbReference type="ARBA" id="ARBA00029440"/>
    </source>
</evidence>
<keyword evidence="3 9" id="KW-0028">Amino-acid biosynthesis</keyword>
<feature type="binding site" evidence="10">
    <location>
        <position position="90"/>
    </location>
    <ligand>
        <name>L-glutamine</name>
        <dbReference type="ChEBI" id="CHEBI:58359"/>
    </ligand>
</feature>
<keyword evidence="5 10" id="KW-0067">ATP-binding</keyword>
<evidence type="ECO:0000256" key="5">
    <source>
        <dbReference type="ARBA" id="ARBA00022840"/>
    </source>
</evidence>
<dbReference type="Pfam" id="PF00733">
    <property type="entry name" value="Asn_synthase"/>
    <property type="match status" value="2"/>
</dbReference>
<dbReference type="PANTHER" id="PTHR11772">
    <property type="entry name" value="ASPARAGINE SYNTHETASE"/>
    <property type="match status" value="1"/>
</dbReference>
<feature type="domain" description="Glutamine amidotransferase type-2" evidence="12">
    <location>
        <begin position="2"/>
        <end position="184"/>
    </location>
</feature>
<dbReference type="Proteomes" id="UP000016562">
    <property type="component" value="Unassembled WGS sequence"/>
</dbReference>
<dbReference type="Gene3D" id="3.40.50.620">
    <property type="entry name" value="HUPs"/>
    <property type="match status" value="1"/>
</dbReference>